<accession>A0ABT6ZGF5</accession>
<evidence type="ECO:0000256" key="3">
    <source>
        <dbReference type="ARBA" id="ARBA00022679"/>
    </source>
</evidence>
<dbReference type="Pfam" id="PF00364">
    <property type="entry name" value="Biotin_lipoyl"/>
    <property type="match status" value="1"/>
</dbReference>
<evidence type="ECO:0000256" key="1">
    <source>
        <dbReference type="ARBA" id="ARBA00001938"/>
    </source>
</evidence>
<evidence type="ECO:0000256" key="5">
    <source>
        <dbReference type="ARBA" id="ARBA00023315"/>
    </source>
</evidence>
<dbReference type="CDD" id="cd06849">
    <property type="entry name" value="lipoyl_domain"/>
    <property type="match status" value="1"/>
</dbReference>
<dbReference type="InterPro" id="IPR023213">
    <property type="entry name" value="CAT-like_dom_sf"/>
</dbReference>
<evidence type="ECO:0000313" key="10">
    <source>
        <dbReference type="EMBL" id="MDJ1115238.1"/>
    </source>
</evidence>
<sequence>MITDFRLPDLGEGLPEAEIVQWLVAQGDEVALNQAIAEVETAKAVVELPSPFAGTVAALRHDAGDVVAVGEVLVSFDVGGDAEQPGADAERREPNLVGYGAAPRAAGRPQRRSRGEARAGATDTAVREAAPHDAIAVSEPERELRERPRSTPPVRKLAKDLGVDLDLVAASGVTGIITRDDVEAYAERTTTTTSVSNEREERIPIRGVRKHTADAMVRSAFTAPHASTFLTVDVTATVALVEGLRADRRYAEHRIGIMAVAAKAVCLALTRNPDLNSSWDEAAGEIVRRRYVNLGIAAATDRGLVVPSVKDAERMTLLELADAIRALAETARAGKASSVELSGGTFSITNFGVFGVDAGTPILVPGEAGILGLGAVRRQPWEFEGQIALRDVLTLSLSFDHRLVDGAEAARFLTDVGDVLREPGRAMVLA</sequence>
<dbReference type="InterPro" id="IPR011053">
    <property type="entry name" value="Single_hybrid_motif"/>
</dbReference>
<dbReference type="Gene3D" id="3.30.559.10">
    <property type="entry name" value="Chloramphenicol acetyltransferase-like domain"/>
    <property type="match status" value="1"/>
</dbReference>
<gene>
    <name evidence="10" type="ORF">QNI14_12325</name>
</gene>
<comment type="caution">
    <text evidence="10">The sequence shown here is derived from an EMBL/GenBank/DDBJ whole genome shotgun (WGS) entry which is preliminary data.</text>
</comment>
<comment type="similarity">
    <text evidence="2 6">Belongs to the 2-oxoacid dehydrogenase family.</text>
</comment>
<dbReference type="RefSeq" id="WP_283716920.1">
    <property type="nucleotide sequence ID" value="NZ_JASJND010000007.1"/>
</dbReference>
<dbReference type="Pfam" id="PF00198">
    <property type="entry name" value="2-oxoacid_dh"/>
    <property type="match status" value="1"/>
</dbReference>
<evidence type="ECO:0000256" key="2">
    <source>
        <dbReference type="ARBA" id="ARBA00007317"/>
    </source>
</evidence>
<dbReference type="PANTHER" id="PTHR43178">
    <property type="entry name" value="DIHYDROLIPOAMIDE ACETYLTRANSFERASE COMPONENT OF PYRUVATE DEHYDROGENASE COMPLEX"/>
    <property type="match status" value="1"/>
</dbReference>
<dbReference type="Gene3D" id="2.40.50.100">
    <property type="match status" value="1"/>
</dbReference>
<name>A0ABT6ZGF5_9MICO</name>
<dbReference type="InterPro" id="IPR004167">
    <property type="entry name" value="PSBD"/>
</dbReference>
<dbReference type="InterPro" id="IPR001078">
    <property type="entry name" value="2-oxoacid_DH_actylTfrase"/>
</dbReference>
<evidence type="ECO:0000256" key="4">
    <source>
        <dbReference type="ARBA" id="ARBA00022823"/>
    </source>
</evidence>
<evidence type="ECO:0000313" key="11">
    <source>
        <dbReference type="Proteomes" id="UP001321481"/>
    </source>
</evidence>
<reference evidence="10 11" key="1">
    <citation type="submission" date="2023-05" db="EMBL/GenBank/DDBJ databases">
        <title>Microbacterium dauci sp.nov., Isolated from Carrot Rhizosphere Soil.</title>
        <authorList>
            <person name="Xiao Z."/>
            <person name="Zheng J."/>
        </authorList>
    </citation>
    <scope>NUCLEOTIDE SEQUENCE [LARGE SCALE GENOMIC DNA]</scope>
    <source>
        <strain evidence="10 11">LX3-4</strain>
    </source>
</reference>
<dbReference type="EMBL" id="JASJND010000007">
    <property type="protein sequence ID" value="MDJ1115238.1"/>
    <property type="molecule type" value="Genomic_DNA"/>
</dbReference>
<keyword evidence="5 6" id="KW-0012">Acyltransferase</keyword>
<dbReference type="PROSITE" id="PS51826">
    <property type="entry name" value="PSBD"/>
    <property type="match status" value="1"/>
</dbReference>
<keyword evidence="3 6" id="KW-0808">Transferase</keyword>
<dbReference type="InterPro" id="IPR050743">
    <property type="entry name" value="2-oxoacid_DH_E2_comp"/>
</dbReference>
<feature type="compositionally biased region" description="Low complexity" evidence="7">
    <location>
        <begin position="98"/>
        <end position="108"/>
    </location>
</feature>
<dbReference type="EC" id="2.3.1.-" evidence="6"/>
<organism evidence="10 11">
    <name type="scientific">Microbacterium dauci</name>
    <dbReference type="NCBI Taxonomy" id="3048008"/>
    <lineage>
        <taxon>Bacteria</taxon>
        <taxon>Bacillati</taxon>
        <taxon>Actinomycetota</taxon>
        <taxon>Actinomycetes</taxon>
        <taxon>Micrococcales</taxon>
        <taxon>Microbacteriaceae</taxon>
        <taxon>Microbacterium</taxon>
    </lineage>
</organism>
<protein>
    <recommendedName>
        <fullName evidence="6">Dihydrolipoamide acetyltransferase component of pyruvate dehydrogenase complex</fullName>
        <ecNumber evidence="6">2.3.1.-</ecNumber>
    </recommendedName>
</protein>
<dbReference type="SUPFAM" id="SSF47005">
    <property type="entry name" value="Peripheral subunit-binding domain of 2-oxo acid dehydrogenase complex"/>
    <property type="match status" value="1"/>
</dbReference>
<dbReference type="PROSITE" id="PS00189">
    <property type="entry name" value="LIPOYL"/>
    <property type="match status" value="1"/>
</dbReference>
<evidence type="ECO:0000256" key="6">
    <source>
        <dbReference type="RuleBase" id="RU003423"/>
    </source>
</evidence>
<evidence type="ECO:0000259" key="9">
    <source>
        <dbReference type="PROSITE" id="PS51826"/>
    </source>
</evidence>
<feature type="domain" description="Lipoyl-binding" evidence="8">
    <location>
        <begin position="2"/>
        <end position="77"/>
    </location>
</feature>
<dbReference type="Proteomes" id="UP001321481">
    <property type="component" value="Unassembled WGS sequence"/>
</dbReference>
<dbReference type="Gene3D" id="4.10.320.10">
    <property type="entry name" value="E3-binding domain"/>
    <property type="match status" value="1"/>
</dbReference>
<dbReference type="Pfam" id="PF02817">
    <property type="entry name" value="E3_binding"/>
    <property type="match status" value="1"/>
</dbReference>
<keyword evidence="4 6" id="KW-0450">Lipoyl</keyword>
<dbReference type="InterPro" id="IPR003016">
    <property type="entry name" value="2-oxoA_DH_lipoyl-BS"/>
</dbReference>
<dbReference type="SUPFAM" id="SSF51230">
    <property type="entry name" value="Single hybrid motif"/>
    <property type="match status" value="1"/>
</dbReference>
<feature type="domain" description="Peripheral subunit-binding (PSBD)" evidence="9">
    <location>
        <begin position="149"/>
        <end position="186"/>
    </location>
</feature>
<dbReference type="GO" id="GO:0016746">
    <property type="term" value="F:acyltransferase activity"/>
    <property type="evidence" value="ECO:0007669"/>
    <property type="project" value="UniProtKB-KW"/>
</dbReference>
<keyword evidence="11" id="KW-1185">Reference proteome</keyword>
<feature type="region of interest" description="Disordered" evidence="7">
    <location>
        <begin position="80"/>
        <end position="133"/>
    </location>
</feature>
<dbReference type="InterPro" id="IPR000089">
    <property type="entry name" value="Biotin_lipoyl"/>
</dbReference>
<dbReference type="PROSITE" id="PS50968">
    <property type="entry name" value="BIOTINYL_LIPOYL"/>
    <property type="match status" value="1"/>
</dbReference>
<evidence type="ECO:0000256" key="7">
    <source>
        <dbReference type="SAM" id="MobiDB-lite"/>
    </source>
</evidence>
<dbReference type="SUPFAM" id="SSF52777">
    <property type="entry name" value="CoA-dependent acyltransferases"/>
    <property type="match status" value="1"/>
</dbReference>
<dbReference type="PANTHER" id="PTHR43178:SF5">
    <property type="entry name" value="LIPOAMIDE ACYLTRANSFERASE COMPONENT OF BRANCHED-CHAIN ALPHA-KETO ACID DEHYDROGENASE COMPLEX, MITOCHONDRIAL"/>
    <property type="match status" value="1"/>
</dbReference>
<comment type="cofactor">
    <cofactor evidence="1 6">
        <name>(R)-lipoate</name>
        <dbReference type="ChEBI" id="CHEBI:83088"/>
    </cofactor>
</comment>
<proteinExistence type="inferred from homology"/>
<evidence type="ECO:0000259" key="8">
    <source>
        <dbReference type="PROSITE" id="PS50968"/>
    </source>
</evidence>
<dbReference type="InterPro" id="IPR036625">
    <property type="entry name" value="E3-bd_dom_sf"/>
</dbReference>